<dbReference type="GO" id="GO:0050660">
    <property type="term" value="F:flavin adenine dinucleotide binding"/>
    <property type="evidence" value="ECO:0007669"/>
    <property type="project" value="InterPro"/>
</dbReference>
<feature type="active site" description="Proton acceptor" evidence="3">
    <location>
        <position position="602"/>
    </location>
</feature>
<dbReference type="GO" id="GO:0044550">
    <property type="term" value="P:secondary metabolite biosynthetic process"/>
    <property type="evidence" value="ECO:0007669"/>
    <property type="project" value="TreeGrafter"/>
</dbReference>
<organism evidence="7 8">
    <name type="scientific">Peltaster fructicola</name>
    <dbReference type="NCBI Taxonomy" id="286661"/>
    <lineage>
        <taxon>Eukaryota</taxon>
        <taxon>Fungi</taxon>
        <taxon>Dikarya</taxon>
        <taxon>Ascomycota</taxon>
        <taxon>Pezizomycotina</taxon>
        <taxon>Dothideomycetes</taxon>
        <taxon>Dothideomycetes incertae sedis</taxon>
        <taxon>Peltaster</taxon>
    </lineage>
</organism>
<dbReference type="PRINTS" id="PR00411">
    <property type="entry name" value="PNDRDTASEI"/>
</dbReference>
<dbReference type="PANTHER" id="PTHR11552">
    <property type="entry name" value="GLUCOSE-METHANOL-CHOLINE GMC OXIDOREDUCTASE"/>
    <property type="match status" value="1"/>
</dbReference>
<dbReference type="Proteomes" id="UP000503462">
    <property type="component" value="Chromosome 3"/>
</dbReference>
<dbReference type="OrthoDB" id="269227at2759"/>
<feature type="binding site" evidence="4">
    <location>
        <begin position="603"/>
        <end position="604"/>
    </location>
    <ligand>
        <name>FAD</name>
        <dbReference type="ChEBI" id="CHEBI:57692"/>
    </ligand>
</feature>
<evidence type="ECO:0000313" key="8">
    <source>
        <dbReference type="Proteomes" id="UP000503462"/>
    </source>
</evidence>
<dbReference type="InterPro" id="IPR000172">
    <property type="entry name" value="GMC_OxRdtase_N"/>
</dbReference>
<dbReference type="Gene3D" id="3.50.50.60">
    <property type="entry name" value="FAD/NAD(P)-binding domain"/>
    <property type="match status" value="1"/>
</dbReference>
<dbReference type="SUPFAM" id="SSF54373">
    <property type="entry name" value="FAD-linked reductases, C-terminal domain"/>
    <property type="match status" value="1"/>
</dbReference>
<dbReference type="SUPFAM" id="SSF51905">
    <property type="entry name" value="FAD/NAD(P)-binding domain"/>
    <property type="match status" value="1"/>
</dbReference>
<dbReference type="PROSITE" id="PS00624">
    <property type="entry name" value="GMC_OXRED_2"/>
    <property type="match status" value="1"/>
</dbReference>
<proteinExistence type="inferred from homology"/>
<evidence type="ECO:0000256" key="1">
    <source>
        <dbReference type="ARBA" id="ARBA00010790"/>
    </source>
</evidence>
<name>A0A6H0XUR7_9PEZI</name>
<feature type="binding site" evidence="4">
    <location>
        <begin position="557"/>
        <end position="558"/>
    </location>
    <ligand>
        <name>FAD</name>
        <dbReference type="ChEBI" id="CHEBI:57692"/>
    </ligand>
</feature>
<feature type="signal peptide" evidence="5">
    <location>
        <begin position="1"/>
        <end position="16"/>
    </location>
</feature>
<sequence>MGLGWIALSFVTFCLAWTHSLPEHRHSLLAIPGNNFGLQENATYDYVVVGGGTAGLAVAYRLAEDGTKTVAVVEAGGFYESENGNTSVVPAYCTLYGAVAVNSSSQYPLVDWGFVTEPEEGLGGRRLHYGRGKTLGGSSAQNAMIYNRGTIGSYQAWADLVGDQSWTFDNLLPYFARGIQYSPPNTALRAANASVPPPADSRAYSRRGGPLQVSYPNFAQVFSSYVDLAMEEYGIPSQQDFISGHLLGRQWAPLTISYPEEERSSSESSYLQAAFRSGRENLKVYTHTLAKRVLFNANKTATGVEVETRSYQNGNKFVLRARKEVVISAGAFQSPQLLMVSGIGPRTQLEAHNITVLADRPGVGTNMQDHLDFAPIFETTIQRGTGAEADPKEETDFVNQYKASRTGPLTNAGVDFIGWEKLPAAYRSNLSATALADLARYPADWPEIEYEISGAHLVGTDATKRYGTILAIPVTPFSRGWVNISSADTNDLPLVNPNQLSHPTDREVAVQAFKRARSFFQAKAIQPILIEEYMPGANVTSDQDILAYIMASSYQNWHASCTCRMGMKNDTTAVVDSQARVIGVHNLRVVDASAFALLPPGHPQSTVYLVAEKIAADILAAA</sequence>
<evidence type="ECO:0000256" key="3">
    <source>
        <dbReference type="PIRSR" id="PIRSR000137-1"/>
    </source>
</evidence>
<dbReference type="InterPro" id="IPR036188">
    <property type="entry name" value="FAD/NAD-bd_sf"/>
</dbReference>
<keyword evidence="4" id="KW-0285">Flavoprotein</keyword>
<gene>
    <name evidence="7" type="ORF">AMS68_003886</name>
</gene>
<dbReference type="EMBL" id="CP051141">
    <property type="protein sequence ID" value="QIW98368.1"/>
    <property type="molecule type" value="Genomic_DNA"/>
</dbReference>
<comment type="cofactor">
    <cofactor evidence="4">
        <name>FAD</name>
        <dbReference type="ChEBI" id="CHEBI:57692"/>
    </cofactor>
</comment>
<dbReference type="GO" id="GO:0016614">
    <property type="term" value="F:oxidoreductase activity, acting on CH-OH group of donors"/>
    <property type="evidence" value="ECO:0007669"/>
    <property type="project" value="InterPro"/>
</dbReference>
<feature type="chain" id="PRO_5026238970" description="Glucose-methanol-choline oxidoreductase N-terminal domain-containing protein" evidence="5">
    <location>
        <begin position="17"/>
        <end position="622"/>
    </location>
</feature>
<dbReference type="InterPro" id="IPR012132">
    <property type="entry name" value="GMC_OxRdtase"/>
</dbReference>
<reference evidence="7 8" key="1">
    <citation type="journal article" date="2016" name="Sci. Rep.">
        <title>Peltaster fructicola genome reveals evolution from an invasive phytopathogen to an ectophytic parasite.</title>
        <authorList>
            <person name="Xu C."/>
            <person name="Chen H."/>
            <person name="Gleason M.L."/>
            <person name="Xu J.R."/>
            <person name="Liu H."/>
            <person name="Zhang R."/>
            <person name="Sun G."/>
        </authorList>
    </citation>
    <scope>NUCLEOTIDE SEQUENCE [LARGE SCALE GENOMIC DNA]</scope>
    <source>
        <strain evidence="7 8">LNHT1506</strain>
    </source>
</reference>
<dbReference type="Pfam" id="PF00732">
    <property type="entry name" value="GMC_oxred_N"/>
    <property type="match status" value="1"/>
</dbReference>
<evidence type="ECO:0000256" key="4">
    <source>
        <dbReference type="PIRSR" id="PIRSR000137-2"/>
    </source>
</evidence>
<dbReference type="PIRSF" id="PIRSF000137">
    <property type="entry name" value="Alcohol_oxidase"/>
    <property type="match status" value="1"/>
</dbReference>
<dbReference type="Pfam" id="PF05199">
    <property type="entry name" value="GMC_oxred_C"/>
    <property type="match status" value="1"/>
</dbReference>
<evidence type="ECO:0000313" key="7">
    <source>
        <dbReference type="EMBL" id="QIW98368.1"/>
    </source>
</evidence>
<dbReference type="PANTHER" id="PTHR11552:SF138">
    <property type="entry name" value="DEHYDROGENASE PKFF-RELATED"/>
    <property type="match status" value="1"/>
</dbReference>
<accession>A0A6H0XUR7</accession>
<keyword evidence="4" id="KW-0274">FAD</keyword>
<comment type="similarity">
    <text evidence="1">Belongs to the GMC oxidoreductase family.</text>
</comment>
<feature type="domain" description="Glucose-methanol-choline oxidoreductase N-terminal" evidence="6">
    <location>
        <begin position="330"/>
        <end position="344"/>
    </location>
</feature>
<keyword evidence="2" id="KW-0325">Glycoprotein</keyword>
<protein>
    <recommendedName>
        <fullName evidence="6">Glucose-methanol-choline oxidoreductase N-terminal domain-containing protein</fullName>
    </recommendedName>
</protein>
<dbReference type="Gene3D" id="3.30.560.10">
    <property type="entry name" value="Glucose Oxidase, domain 3"/>
    <property type="match status" value="1"/>
</dbReference>
<evidence type="ECO:0000256" key="5">
    <source>
        <dbReference type="SAM" id="SignalP"/>
    </source>
</evidence>
<keyword evidence="5" id="KW-0732">Signal</keyword>
<evidence type="ECO:0000259" key="6">
    <source>
        <dbReference type="PROSITE" id="PS00624"/>
    </source>
</evidence>
<evidence type="ECO:0000256" key="2">
    <source>
        <dbReference type="ARBA" id="ARBA00023180"/>
    </source>
</evidence>
<dbReference type="AlphaFoldDB" id="A0A6H0XUR7"/>
<keyword evidence="8" id="KW-1185">Reference proteome</keyword>
<feature type="active site" description="Proton donor" evidence="3">
    <location>
        <position position="558"/>
    </location>
</feature>
<dbReference type="InterPro" id="IPR007867">
    <property type="entry name" value="GMC_OxRtase_C"/>
</dbReference>